<sequence length="424" mass="45709">MGEHSKTPTPTAGTPYKIDDKTPKLFHPLSIRTVTLRNRICVSPMCLYSLASSGPLTGVMTPLYITTIGHNVFKGAALAMIEATGVQPNGRITPHCPGLWNDAQQEGLKQITDFIHSQGGLCGVQLSHAGRKASTQPPLVAQQLGKSSARACSEDDGWPDDVLGPSGGVEQSWDGKGLYSSGGYHVPKAMTEREIQQLLSNYASAAERAVKAGVDVLEIHAAHGYLINQFLSPVTNRRTDRYGGTFDNRIRLLLEVISAVRGVIPDGMPVFVRVSASDWLEHTEVGKKLGSWTVESTIELVRLLPGLGVDLVDISSGGNHHQARWNVFDGGDKHTEIALKIKQTLKTEGSHLLVGTVGLITEAKQARDLVQGSVTRGPGVDIISVGRQFLREPDWALKVAAELGVDVAWPVQLQRLRPGPSARI</sequence>
<name>A0AAD4CHU2_ASPNN</name>
<feature type="domain" description="NADH:flavin oxidoreductase/NADH oxidase N-terminal" evidence="1">
    <location>
        <begin position="24"/>
        <end position="402"/>
    </location>
</feature>
<comment type="caution">
    <text evidence="2">The sequence shown here is derived from an EMBL/GenBank/DDBJ whole genome shotgun (WGS) entry which is preliminary data.</text>
</comment>
<evidence type="ECO:0000313" key="2">
    <source>
        <dbReference type="EMBL" id="KAF9886749.1"/>
    </source>
</evidence>
<gene>
    <name evidence="2" type="ORF">FE257_011126</name>
</gene>
<organism evidence="2 3">
    <name type="scientific">Aspergillus nanangensis</name>
    <dbReference type="NCBI Taxonomy" id="2582783"/>
    <lineage>
        <taxon>Eukaryota</taxon>
        <taxon>Fungi</taxon>
        <taxon>Dikarya</taxon>
        <taxon>Ascomycota</taxon>
        <taxon>Pezizomycotina</taxon>
        <taxon>Eurotiomycetes</taxon>
        <taxon>Eurotiomycetidae</taxon>
        <taxon>Eurotiales</taxon>
        <taxon>Aspergillaceae</taxon>
        <taxon>Aspergillus</taxon>
        <taxon>Aspergillus subgen. Circumdati</taxon>
    </lineage>
</organism>
<reference evidence="2" key="2">
    <citation type="submission" date="2020-02" db="EMBL/GenBank/DDBJ databases">
        <authorList>
            <person name="Gilchrist C.L.M."/>
            <person name="Chooi Y.-H."/>
        </authorList>
    </citation>
    <scope>NUCLEOTIDE SEQUENCE</scope>
    <source>
        <strain evidence="2">MST-FP2251</strain>
    </source>
</reference>
<dbReference type="SUPFAM" id="SSF51395">
    <property type="entry name" value="FMN-linked oxidoreductases"/>
    <property type="match status" value="1"/>
</dbReference>
<evidence type="ECO:0000313" key="3">
    <source>
        <dbReference type="Proteomes" id="UP001194746"/>
    </source>
</evidence>
<dbReference type="InterPro" id="IPR001155">
    <property type="entry name" value="OxRdtase_FMN_N"/>
</dbReference>
<accession>A0AAD4CHU2</accession>
<keyword evidence="3" id="KW-1185">Reference proteome</keyword>
<dbReference type="PANTHER" id="PTHR43303">
    <property type="entry name" value="NADPH DEHYDROGENASE C23G7.10C-RELATED"/>
    <property type="match status" value="1"/>
</dbReference>
<dbReference type="CDD" id="cd02932">
    <property type="entry name" value="OYE_YqiM_FMN"/>
    <property type="match status" value="1"/>
</dbReference>
<dbReference type="PANTHER" id="PTHR43303:SF2">
    <property type="entry name" value="INDOLEAMINE 2,3-DIOXYGENASE PYRROLE 2,3-DIOXYGENASE (AFU_ORTHOLOGUE AFUA_5G01450"/>
    <property type="match status" value="1"/>
</dbReference>
<dbReference type="GO" id="GO:0050661">
    <property type="term" value="F:NADP binding"/>
    <property type="evidence" value="ECO:0007669"/>
    <property type="project" value="InterPro"/>
</dbReference>
<dbReference type="Proteomes" id="UP001194746">
    <property type="component" value="Unassembled WGS sequence"/>
</dbReference>
<proteinExistence type="predicted"/>
<dbReference type="Pfam" id="PF00724">
    <property type="entry name" value="Oxidored_FMN"/>
    <property type="match status" value="1"/>
</dbReference>
<dbReference type="GO" id="GO:0010181">
    <property type="term" value="F:FMN binding"/>
    <property type="evidence" value="ECO:0007669"/>
    <property type="project" value="InterPro"/>
</dbReference>
<dbReference type="InterPro" id="IPR044152">
    <property type="entry name" value="YqjM-like"/>
</dbReference>
<dbReference type="AlphaFoldDB" id="A0AAD4CHU2"/>
<dbReference type="EMBL" id="VCAU01000072">
    <property type="protein sequence ID" value="KAF9886749.1"/>
    <property type="molecule type" value="Genomic_DNA"/>
</dbReference>
<dbReference type="InterPro" id="IPR013785">
    <property type="entry name" value="Aldolase_TIM"/>
</dbReference>
<protein>
    <recommendedName>
        <fullName evidence="1">NADH:flavin oxidoreductase/NADH oxidase N-terminal domain-containing protein</fullName>
    </recommendedName>
</protein>
<dbReference type="Gene3D" id="3.20.20.70">
    <property type="entry name" value="Aldolase class I"/>
    <property type="match status" value="1"/>
</dbReference>
<dbReference type="GO" id="GO:0003959">
    <property type="term" value="F:NADPH dehydrogenase activity"/>
    <property type="evidence" value="ECO:0007669"/>
    <property type="project" value="InterPro"/>
</dbReference>
<reference evidence="2" key="1">
    <citation type="journal article" date="2019" name="Beilstein J. Org. Chem.">
        <title>Nanangenines: drimane sesquiterpenoids as the dominant metabolite cohort of a novel Australian fungus, Aspergillus nanangensis.</title>
        <authorList>
            <person name="Lacey H.J."/>
            <person name="Gilchrist C.L.M."/>
            <person name="Crombie A."/>
            <person name="Kalaitzis J.A."/>
            <person name="Vuong D."/>
            <person name="Rutledge P.J."/>
            <person name="Turner P."/>
            <person name="Pitt J.I."/>
            <person name="Lacey E."/>
            <person name="Chooi Y.H."/>
            <person name="Piggott A.M."/>
        </authorList>
    </citation>
    <scope>NUCLEOTIDE SEQUENCE</scope>
    <source>
        <strain evidence="2">MST-FP2251</strain>
    </source>
</reference>
<evidence type="ECO:0000259" key="1">
    <source>
        <dbReference type="Pfam" id="PF00724"/>
    </source>
</evidence>